<accession>A0A366WW63</accession>
<evidence type="ECO:0000313" key="2">
    <source>
        <dbReference type="Proteomes" id="UP000252706"/>
    </source>
</evidence>
<reference evidence="1 2" key="1">
    <citation type="submission" date="2018-07" db="EMBL/GenBank/DDBJ databases">
        <title>Modular assembly of carbohydrate-degrading microbial communities in the ocean.</title>
        <authorList>
            <person name="Enke T.N."/>
            <person name="Datta M.S."/>
            <person name="Schwartzman J.A."/>
            <person name="Cermak N."/>
            <person name="Schmitz D.A."/>
            <person name="Barrere J."/>
            <person name="Cordero O.X."/>
        </authorList>
    </citation>
    <scope>NUCLEOTIDE SEQUENCE [LARGE SCALE GENOMIC DNA]</scope>
    <source>
        <strain evidence="1 2">C3M10</strain>
    </source>
</reference>
<sequence>MMYEISDPDQILRTRSARASHANAGTGYLQFSERGVPLGVFNEAKRDNEAIQITAPMILMS</sequence>
<evidence type="ECO:0000313" key="1">
    <source>
        <dbReference type="EMBL" id="RBW54404.1"/>
    </source>
</evidence>
<proteinExistence type="predicted"/>
<comment type="caution">
    <text evidence="1">The sequence shown here is derived from an EMBL/GenBank/DDBJ whole genome shotgun (WGS) entry which is preliminary data.</text>
</comment>
<protein>
    <submittedName>
        <fullName evidence="1">Uncharacterized protein</fullName>
    </submittedName>
</protein>
<name>A0A366WW63_9RHOB</name>
<gene>
    <name evidence="1" type="ORF">DS909_11170</name>
</gene>
<dbReference type="AlphaFoldDB" id="A0A366WW63"/>
<dbReference type="EMBL" id="QOCE01000031">
    <property type="protein sequence ID" value="RBW54404.1"/>
    <property type="molecule type" value="Genomic_DNA"/>
</dbReference>
<organism evidence="1 2">
    <name type="scientific">Phaeobacter gallaeciensis</name>
    <dbReference type="NCBI Taxonomy" id="60890"/>
    <lineage>
        <taxon>Bacteria</taxon>
        <taxon>Pseudomonadati</taxon>
        <taxon>Pseudomonadota</taxon>
        <taxon>Alphaproteobacteria</taxon>
        <taxon>Rhodobacterales</taxon>
        <taxon>Roseobacteraceae</taxon>
        <taxon>Phaeobacter</taxon>
    </lineage>
</organism>
<dbReference type="Proteomes" id="UP000252706">
    <property type="component" value="Unassembled WGS sequence"/>
</dbReference>